<feature type="region of interest" description="Disordered" evidence="2">
    <location>
        <begin position="1132"/>
        <end position="1174"/>
    </location>
</feature>
<keyword evidence="6" id="KW-1185">Reference proteome</keyword>
<feature type="domain" description="SUEL-type lectin" evidence="4">
    <location>
        <begin position="344"/>
        <end position="425"/>
    </location>
</feature>
<dbReference type="GO" id="GO:0007155">
    <property type="term" value="P:cell adhesion"/>
    <property type="evidence" value="ECO:0007669"/>
    <property type="project" value="InterPro"/>
</dbReference>
<feature type="signal peptide" evidence="3">
    <location>
        <begin position="1"/>
        <end position="21"/>
    </location>
</feature>
<dbReference type="InterPro" id="IPR013783">
    <property type="entry name" value="Ig-like_fold"/>
</dbReference>
<dbReference type="STRING" id="362418.IW19_07040"/>
<dbReference type="Gene3D" id="2.60.120.740">
    <property type="match status" value="1"/>
</dbReference>
<comment type="caution">
    <text evidence="5">The sequence shown here is derived from an EMBL/GenBank/DDBJ whole genome shotgun (WGS) entry which is preliminary data.</text>
</comment>
<dbReference type="PROSITE" id="PS50228">
    <property type="entry name" value="SUEL_LECTIN"/>
    <property type="match status" value="1"/>
</dbReference>
<dbReference type="InterPro" id="IPR017897">
    <property type="entry name" value="Thrombospondin_3_rpt"/>
</dbReference>
<proteinExistence type="predicted"/>
<evidence type="ECO:0000259" key="4">
    <source>
        <dbReference type="PROSITE" id="PS50228"/>
    </source>
</evidence>
<dbReference type="GO" id="GO:0005737">
    <property type="term" value="C:cytoplasm"/>
    <property type="evidence" value="ECO:0007669"/>
    <property type="project" value="UniProtKB-SubCell"/>
</dbReference>
<dbReference type="NCBIfam" id="NF012200">
    <property type="entry name" value="choice_anch_D"/>
    <property type="match status" value="1"/>
</dbReference>
<dbReference type="RefSeq" id="WP_035682555.1">
    <property type="nucleotide sequence ID" value="NZ_JPRL01000001.1"/>
</dbReference>
<dbReference type="NCBIfam" id="TIGR04131">
    <property type="entry name" value="Bac_Flav_CTERM"/>
    <property type="match status" value="1"/>
</dbReference>
<dbReference type="AlphaFoldDB" id="A0A085ZLI7"/>
<accession>A0A085ZLI7</accession>
<dbReference type="GO" id="GO:0005509">
    <property type="term" value="F:calcium ion binding"/>
    <property type="evidence" value="ECO:0007669"/>
    <property type="project" value="InterPro"/>
</dbReference>
<dbReference type="CDD" id="cd22842">
    <property type="entry name" value="Gal_Rha_Lectin_BGal"/>
    <property type="match status" value="1"/>
</dbReference>
<dbReference type="EMBL" id="JPRL01000001">
    <property type="protein sequence ID" value="KFF05301.1"/>
    <property type="molecule type" value="Genomic_DNA"/>
</dbReference>
<protein>
    <recommendedName>
        <fullName evidence="4">SUEL-type lectin domain-containing protein</fullName>
    </recommendedName>
</protein>
<evidence type="ECO:0000256" key="3">
    <source>
        <dbReference type="SAM" id="SignalP"/>
    </source>
</evidence>
<evidence type="ECO:0000256" key="2">
    <source>
        <dbReference type="SAM" id="MobiDB-lite"/>
    </source>
</evidence>
<feature type="chain" id="PRO_5001801439" description="SUEL-type lectin domain-containing protein" evidence="3">
    <location>
        <begin position="22"/>
        <end position="1269"/>
    </location>
</feature>
<evidence type="ECO:0000313" key="6">
    <source>
        <dbReference type="Proteomes" id="UP000028715"/>
    </source>
</evidence>
<dbReference type="PROSITE" id="PS51234">
    <property type="entry name" value="TSP3"/>
    <property type="match status" value="1"/>
</dbReference>
<dbReference type="Gene3D" id="4.10.1080.10">
    <property type="entry name" value="TSP type-3 repeat"/>
    <property type="match status" value="1"/>
</dbReference>
<dbReference type="InterPro" id="IPR026341">
    <property type="entry name" value="T9SS_type_B"/>
</dbReference>
<organism evidence="5 6">
    <name type="scientific">Flavobacterium reichenbachii</name>
    <dbReference type="NCBI Taxonomy" id="362418"/>
    <lineage>
        <taxon>Bacteria</taxon>
        <taxon>Pseudomonadati</taxon>
        <taxon>Bacteroidota</taxon>
        <taxon>Flavobacteriia</taxon>
        <taxon>Flavobacteriales</taxon>
        <taxon>Flavobacteriaceae</taxon>
        <taxon>Flavobacterium</taxon>
    </lineage>
</organism>
<gene>
    <name evidence="5" type="ORF">IW19_07040</name>
</gene>
<dbReference type="InterPro" id="IPR043159">
    <property type="entry name" value="Lectin_gal-bd_sf"/>
</dbReference>
<dbReference type="OrthoDB" id="9805017at2"/>
<dbReference type="InterPro" id="IPR035986">
    <property type="entry name" value="PKD_dom_sf"/>
</dbReference>
<dbReference type="Pfam" id="PF02140">
    <property type="entry name" value="SUEL_Lectin"/>
    <property type="match status" value="1"/>
</dbReference>
<dbReference type="InterPro" id="IPR028974">
    <property type="entry name" value="TSP_type-3_rpt"/>
</dbReference>
<sequence>MKKNILLIIIISLMQTFTVFAQTQVYDILNCGPNVATCASPYTVRYAYPNNNSLQLQWTSVVNLIPASITVELNYAVNCNGVGSNNKVKFNGSLQSAQSVPPANLCDCSPISSALATWTLNPSNYTPGGVNIIDIEAMSSFEGLEILPGHPGVYARVTVNYSPIPEINIKGGTVSIANGDSTPTAGDLTDYGAVSPGTPLDHTFTIENLGGNSLSLTGTPIVSISGSTAFSVQTQPASNTIAGSGSETFAVRFNPTCTQTGLQTAVISIANDDSDENPYTFTVQGTGVDNVKPTAAAKNITVQLGSAGNVIVNASQLNDGSTDNCGIANYKAAAGFTGTACGIVGEGSNLSLNAPAGSVFNNILYARYGVTYGTCGSFIPGFCNSGNSTLEVTNAFIGKNSGSIVADNTTFGDPCGGTPKNLAVQLSYGPVVGSEQTSITYTCADIGIHNVTLFVTDNSGNVSTAEATITVQDIIIPVITADGDKNVNADAGICGASVSVSASATDNCSVGTPTGVRSDAQLLTDVYPLGITTITWNVTDANGNAAAAVTQKVTVTDNQIPVITANGDKNVNADAGICGASVSVSASAADNCSVGTPTGVRSDAQLLTDIYPVGTTTITWNVTDANGNAAAAVTQTVTVADNQIPVITANGDKNVNADAGTCGASVSVSASAADNCSVGTPTGVRSDAQLLTDVYPVGTTTITWNVTDANGNVAAAVTQTVTVTDNILPTVLTKNIIVPLDALGTVSISASDVDDNSSDNCGIATRELDVTSFTCANLGANTVTLKITDIHNNVSTKTATVTVEDKIAPTVAAKNIIVQLDASGNASIAAADVNNNSTDICGTPALSVFPNTFTCANVGINTVTLTATDASGNSSSATATVTIEDKTAPIVLTKNITVQLDASGNASITAAAVNNGSTDSCGTPSLTVSPNTFTCANVGANTVTLTASDANGNTSTKTAVVTVESKIAAVVLTKNVTVQLDALGNASITAGQIDNGSSSACGIASITVNPQTFSCSNVGANTVRLTVVDVNGNTSSATAVVTVQDITAPIVITRNISVELDASGDASITAAEINNGSTDTCGITAYTLSKSSFNCTNAGVNTVILTVRDRNGNIATGTATVTVLNSFEDNDSDGIKDNCDDDDDNDGVSDRSDNCPLVSNPYQEDRNHNGLGDACDSEQMNISQAFTPNGDGINDTWVISNIERHPNSVVRVFNRWGTQVFIAKNYQNDWDGHYKNNSQSLPESSSYYYQIDLDGDGTTDKEGWIYITR</sequence>
<dbReference type="InterPro" id="IPR003367">
    <property type="entry name" value="Thrombospondin_3-like_rpt"/>
</dbReference>
<evidence type="ECO:0000256" key="1">
    <source>
        <dbReference type="ARBA" id="ARBA00022729"/>
    </source>
</evidence>
<dbReference type="GO" id="GO:0030246">
    <property type="term" value="F:carbohydrate binding"/>
    <property type="evidence" value="ECO:0007669"/>
    <property type="project" value="InterPro"/>
</dbReference>
<name>A0A085ZLI7_9FLAO</name>
<dbReference type="SUPFAM" id="SSF103647">
    <property type="entry name" value="TSP type-3 repeat"/>
    <property type="match status" value="1"/>
</dbReference>
<dbReference type="PANTHER" id="PTHR24273:SF32">
    <property type="entry name" value="HYALIN"/>
    <property type="match status" value="1"/>
</dbReference>
<dbReference type="eggNOG" id="COG3291">
    <property type="taxonomic scope" value="Bacteria"/>
</dbReference>
<evidence type="ECO:0000313" key="5">
    <source>
        <dbReference type="EMBL" id="KFF05301.1"/>
    </source>
</evidence>
<dbReference type="InterPro" id="IPR000922">
    <property type="entry name" value="Lectin_gal-bd_dom"/>
</dbReference>
<dbReference type="Gene3D" id="2.60.40.10">
    <property type="entry name" value="Immunoglobulins"/>
    <property type="match status" value="4"/>
</dbReference>
<dbReference type="Pfam" id="PF13585">
    <property type="entry name" value="CHU_C"/>
    <property type="match status" value="1"/>
</dbReference>
<dbReference type="eggNOG" id="COG1361">
    <property type="taxonomic scope" value="Bacteria"/>
</dbReference>
<dbReference type="eggNOG" id="COG3209">
    <property type="taxonomic scope" value="Bacteria"/>
</dbReference>
<dbReference type="SUPFAM" id="SSF49299">
    <property type="entry name" value="PKD domain"/>
    <property type="match status" value="1"/>
</dbReference>
<dbReference type="PANTHER" id="PTHR24273">
    <property type="entry name" value="FI04643P-RELATED"/>
    <property type="match status" value="1"/>
</dbReference>
<keyword evidence="1 3" id="KW-0732">Signal</keyword>
<dbReference type="eggNOG" id="COG3897">
    <property type="taxonomic scope" value="Bacteria"/>
</dbReference>
<dbReference type="Pfam" id="PF02412">
    <property type="entry name" value="TSP_3"/>
    <property type="match status" value="1"/>
</dbReference>
<dbReference type="Proteomes" id="UP000028715">
    <property type="component" value="Unassembled WGS sequence"/>
</dbReference>
<reference evidence="5 6" key="1">
    <citation type="submission" date="2014-07" db="EMBL/GenBank/DDBJ databases">
        <title>Genome of Flavobacterium reichenbachii LMG 25512.</title>
        <authorList>
            <person name="Stropko S.J."/>
            <person name="Pipes S.E."/>
            <person name="Newman J.D."/>
        </authorList>
    </citation>
    <scope>NUCLEOTIDE SEQUENCE [LARGE SCALE GENOMIC DNA]</scope>
    <source>
        <strain evidence="5 6">LMG 25512</strain>
    </source>
</reference>